<protein>
    <submittedName>
        <fullName evidence="2">Uncharacterized protein</fullName>
    </submittedName>
</protein>
<gene>
    <name evidence="2" type="ORF">T4A_6173</name>
</gene>
<dbReference type="AlphaFoldDB" id="A0A0V1DZI7"/>
<comment type="caution">
    <text evidence="2">The sequence shown here is derived from an EMBL/GenBank/DDBJ whole genome shotgun (WGS) entry which is preliminary data.</text>
</comment>
<evidence type="ECO:0000313" key="3">
    <source>
        <dbReference type="Proteomes" id="UP000054632"/>
    </source>
</evidence>
<organism evidence="2 3">
    <name type="scientific">Trichinella pseudospiralis</name>
    <name type="common">Parasitic roundworm</name>
    <dbReference type="NCBI Taxonomy" id="6337"/>
    <lineage>
        <taxon>Eukaryota</taxon>
        <taxon>Metazoa</taxon>
        <taxon>Ecdysozoa</taxon>
        <taxon>Nematoda</taxon>
        <taxon>Enoplea</taxon>
        <taxon>Dorylaimia</taxon>
        <taxon>Trichinellida</taxon>
        <taxon>Trichinellidae</taxon>
        <taxon>Trichinella</taxon>
    </lineage>
</organism>
<dbReference type="EMBL" id="JYDR01000162">
    <property type="protein sequence ID" value="KRY66657.1"/>
    <property type="molecule type" value="Genomic_DNA"/>
</dbReference>
<dbReference type="Proteomes" id="UP000054632">
    <property type="component" value="Unassembled WGS sequence"/>
</dbReference>
<feature type="signal peptide" evidence="1">
    <location>
        <begin position="1"/>
        <end position="24"/>
    </location>
</feature>
<proteinExistence type="predicted"/>
<evidence type="ECO:0000256" key="1">
    <source>
        <dbReference type="SAM" id="SignalP"/>
    </source>
</evidence>
<name>A0A0V1DZI7_TRIPS</name>
<accession>A0A0V1DZI7</accession>
<keyword evidence="1" id="KW-0732">Signal</keyword>
<evidence type="ECO:0000313" key="2">
    <source>
        <dbReference type="EMBL" id="KRY66657.1"/>
    </source>
</evidence>
<sequence length="81" mass="9154">MERLHFRMALFSIMGSLESCGVIALVLSPKRCRSFYESNSVVRAPARPVQDGQKKTFYVINYGEVENAKPQSLLLSFQAQL</sequence>
<feature type="chain" id="PRO_5006876968" evidence="1">
    <location>
        <begin position="25"/>
        <end position="81"/>
    </location>
</feature>
<reference evidence="2 3" key="1">
    <citation type="submission" date="2015-01" db="EMBL/GenBank/DDBJ databases">
        <title>Evolution of Trichinella species and genotypes.</title>
        <authorList>
            <person name="Korhonen P.K."/>
            <person name="Edoardo P."/>
            <person name="Giuseppe L.R."/>
            <person name="Gasser R.B."/>
        </authorList>
    </citation>
    <scope>NUCLEOTIDE SEQUENCE [LARGE SCALE GENOMIC DNA]</scope>
    <source>
        <strain evidence="2">ISS13</strain>
    </source>
</reference>